<feature type="transmembrane region" description="Helical" evidence="15">
    <location>
        <begin position="118"/>
        <end position="138"/>
    </location>
</feature>
<dbReference type="InterPro" id="IPR008253">
    <property type="entry name" value="Marvel"/>
</dbReference>
<evidence type="ECO:0000256" key="10">
    <source>
        <dbReference type="ARBA" id="ARBA00023136"/>
    </source>
</evidence>
<accession>A0A3Q4ATR0</accession>
<proteinExistence type="inferred from homology"/>
<evidence type="ECO:0000256" key="13">
    <source>
        <dbReference type="SAM" id="Coils"/>
    </source>
</evidence>
<feature type="transmembrane region" description="Helical" evidence="15">
    <location>
        <begin position="70"/>
        <end position="91"/>
    </location>
</feature>
<dbReference type="GO" id="GO:0042795">
    <property type="term" value="P:snRNA transcription by RNA polymerase II"/>
    <property type="evidence" value="ECO:0007669"/>
    <property type="project" value="TreeGrafter"/>
</dbReference>
<comment type="subcellular location">
    <subcellularLocation>
        <location evidence="1">Cell junction</location>
        <location evidence="1">Tight junction</location>
    </subcellularLocation>
    <subcellularLocation>
        <location evidence="2">Cell membrane</location>
        <topology evidence="2">Multi-pass membrane protein</topology>
    </subcellularLocation>
</comment>
<feature type="coiled-coil region" evidence="13">
    <location>
        <begin position="411"/>
        <end position="481"/>
    </location>
</feature>
<keyword evidence="19" id="KW-1185">Reference proteome</keyword>
<dbReference type="PROSITE" id="PS51980">
    <property type="entry name" value="OCEL"/>
    <property type="match status" value="1"/>
</dbReference>
<name>A0A3Q4ATR0_MOLML</name>
<dbReference type="GO" id="GO:0000987">
    <property type="term" value="F:cis-regulatory region sequence-specific DNA binding"/>
    <property type="evidence" value="ECO:0007669"/>
    <property type="project" value="TreeGrafter"/>
</dbReference>
<keyword evidence="10 11" id="KW-0472">Membrane</keyword>
<dbReference type="SUPFAM" id="SSF144292">
    <property type="entry name" value="occludin/ELL-like"/>
    <property type="match status" value="1"/>
</dbReference>
<dbReference type="Pfam" id="PF07303">
    <property type="entry name" value="Occludin_ELL"/>
    <property type="match status" value="1"/>
</dbReference>
<dbReference type="Gene3D" id="6.10.140.340">
    <property type="match status" value="1"/>
</dbReference>
<dbReference type="InterPro" id="IPR010844">
    <property type="entry name" value="Occludin_ELL"/>
</dbReference>
<dbReference type="PANTHER" id="PTHR23288">
    <property type="entry name" value="OCCLUDIN AND RNA POLYMERASE II ELONGATION FACTOR ELL"/>
    <property type="match status" value="1"/>
</dbReference>
<evidence type="ECO:0000259" key="17">
    <source>
        <dbReference type="PROSITE" id="PS51980"/>
    </source>
</evidence>
<dbReference type="GO" id="GO:0005886">
    <property type="term" value="C:plasma membrane"/>
    <property type="evidence" value="ECO:0007669"/>
    <property type="project" value="UniProtKB-SubCell"/>
</dbReference>
<dbReference type="GO" id="GO:0008023">
    <property type="term" value="C:transcription elongation factor complex"/>
    <property type="evidence" value="ECO:0007669"/>
    <property type="project" value="TreeGrafter"/>
</dbReference>
<keyword evidence="7" id="KW-0965">Cell junction</keyword>
<evidence type="ECO:0000256" key="15">
    <source>
        <dbReference type="SAM" id="Phobius"/>
    </source>
</evidence>
<keyword evidence="5" id="KW-1003">Cell membrane</keyword>
<keyword evidence="9 13" id="KW-0175">Coiled coil</keyword>
<evidence type="ECO:0000256" key="6">
    <source>
        <dbReference type="ARBA" id="ARBA00022692"/>
    </source>
</evidence>
<evidence type="ECO:0000256" key="3">
    <source>
        <dbReference type="ARBA" id="ARBA00009171"/>
    </source>
</evidence>
<evidence type="ECO:0000256" key="12">
    <source>
        <dbReference type="PROSITE-ProRule" id="PRU01324"/>
    </source>
</evidence>
<feature type="region of interest" description="Disordered" evidence="14">
    <location>
        <begin position="317"/>
        <end position="366"/>
    </location>
</feature>
<keyword evidence="4" id="KW-0796">Tight junction</keyword>
<evidence type="ECO:0000256" key="1">
    <source>
        <dbReference type="ARBA" id="ARBA00004435"/>
    </source>
</evidence>
<evidence type="ECO:0000313" key="19">
    <source>
        <dbReference type="Proteomes" id="UP000261620"/>
    </source>
</evidence>
<sequence length="490" mass="55231">MYAPPYYDNPPPYNPTFQAFSPPASVHCPQSQDVPDGYSVPPDSCNVEGRPQHFFRCFSPPGFIKTFQGATVLMCFIIFACVVSTLVWDVYGVEYGSYGYMGKYDSSSSYMTPQSAKAAMISMAVINFLVSLGFLVGTLSRSQFTQGCRFYFTVFASDIILAILQAIIDIVYVIGVNPMAQSSQSLLYNPMLMCQNIQGSPSLSSSLGAGFPGGFPTYNQYLYHYCYMDPQEVVALVLGLMVVLTLSLSAYYAYKTRSKIWRHSKDNIYWVDPLVRQSQDTQQAPTVVVSVRAAPDLRTQNSVVSYSNGKASIYSKGSCRSAESHNNGVTVYSSSSPSEENPSFRKSPSCHKKKRKKVPEPGPAAQEMEFQYETGYTTGDTGNELVLYPEIISDEQRRQYKMEFDCELARYKTLCAKMDQISDQMHKLSQELDALDKDSMKYQGVVDEYNRLKDLKRRPDYQAKKKQCKELRRKLIHIKQLVKTYDQGLC</sequence>
<evidence type="ECO:0000256" key="5">
    <source>
        <dbReference type="ARBA" id="ARBA00022475"/>
    </source>
</evidence>
<dbReference type="AlphaFoldDB" id="A0A3Q4ATR0"/>
<keyword evidence="6 11" id="KW-0812">Transmembrane</keyword>
<evidence type="ECO:0000256" key="8">
    <source>
        <dbReference type="ARBA" id="ARBA00022989"/>
    </source>
</evidence>
<dbReference type="PROSITE" id="PS51225">
    <property type="entry name" value="MARVEL"/>
    <property type="match status" value="1"/>
</dbReference>
<protein>
    <submittedName>
        <fullName evidence="18">Uncharacterized protein</fullName>
    </submittedName>
</protein>
<feature type="transmembrane region" description="Helical" evidence="15">
    <location>
        <begin position="150"/>
        <end position="174"/>
    </location>
</feature>
<comment type="similarity">
    <text evidence="3 12">Belongs to the ELL/occludin family.</text>
</comment>
<dbReference type="InterPro" id="IPR031176">
    <property type="entry name" value="ELL/occludin"/>
</dbReference>
<evidence type="ECO:0000256" key="4">
    <source>
        <dbReference type="ARBA" id="ARBA00022427"/>
    </source>
</evidence>
<evidence type="ECO:0000259" key="16">
    <source>
        <dbReference type="PROSITE" id="PS51225"/>
    </source>
</evidence>
<evidence type="ECO:0000256" key="2">
    <source>
        <dbReference type="ARBA" id="ARBA00004651"/>
    </source>
</evidence>
<feature type="compositionally biased region" description="Basic residues" evidence="14">
    <location>
        <begin position="348"/>
        <end position="357"/>
    </location>
</feature>
<reference evidence="18" key="1">
    <citation type="submission" date="2025-08" db="UniProtKB">
        <authorList>
            <consortium name="Ensembl"/>
        </authorList>
    </citation>
    <scope>IDENTIFICATION</scope>
</reference>
<feature type="transmembrane region" description="Helical" evidence="15">
    <location>
        <begin position="233"/>
        <end position="254"/>
    </location>
</feature>
<evidence type="ECO:0000256" key="14">
    <source>
        <dbReference type="SAM" id="MobiDB-lite"/>
    </source>
</evidence>
<evidence type="ECO:0000256" key="11">
    <source>
        <dbReference type="PROSITE-ProRule" id="PRU00581"/>
    </source>
</evidence>
<feature type="domain" description="OCEL" evidence="17">
    <location>
        <begin position="382"/>
        <end position="490"/>
    </location>
</feature>
<dbReference type="GO" id="GO:0032968">
    <property type="term" value="P:positive regulation of transcription elongation by RNA polymerase II"/>
    <property type="evidence" value="ECO:0007669"/>
    <property type="project" value="TreeGrafter"/>
</dbReference>
<feature type="domain" description="MARVEL" evidence="16">
    <location>
        <begin position="59"/>
        <end position="258"/>
    </location>
</feature>
<dbReference type="GO" id="GO:0005923">
    <property type="term" value="C:bicellular tight junction"/>
    <property type="evidence" value="ECO:0007669"/>
    <property type="project" value="UniProtKB-SubCell"/>
</dbReference>
<organism evidence="18 19">
    <name type="scientific">Mola mola</name>
    <name type="common">Ocean sunfish</name>
    <name type="synonym">Tetraodon mola</name>
    <dbReference type="NCBI Taxonomy" id="94237"/>
    <lineage>
        <taxon>Eukaryota</taxon>
        <taxon>Metazoa</taxon>
        <taxon>Chordata</taxon>
        <taxon>Craniata</taxon>
        <taxon>Vertebrata</taxon>
        <taxon>Euteleostomi</taxon>
        <taxon>Actinopterygii</taxon>
        <taxon>Neopterygii</taxon>
        <taxon>Teleostei</taxon>
        <taxon>Neoteleostei</taxon>
        <taxon>Acanthomorphata</taxon>
        <taxon>Eupercaria</taxon>
        <taxon>Tetraodontiformes</taxon>
        <taxon>Molidae</taxon>
        <taxon>Mola</taxon>
    </lineage>
</organism>
<dbReference type="Proteomes" id="UP000261620">
    <property type="component" value="Unplaced"/>
</dbReference>
<dbReference type="Ensembl" id="ENSMMOT00000008189.1">
    <property type="protein sequence ID" value="ENSMMOP00000008040.1"/>
    <property type="gene ID" value="ENSMMOG00000006235.1"/>
</dbReference>
<keyword evidence="8 15" id="KW-1133">Transmembrane helix</keyword>
<dbReference type="PANTHER" id="PTHR23288:SF38">
    <property type="entry name" value="OCCLUDIN"/>
    <property type="match status" value="1"/>
</dbReference>
<evidence type="ECO:0000256" key="9">
    <source>
        <dbReference type="ARBA" id="ARBA00023054"/>
    </source>
</evidence>
<reference evidence="18" key="2">
    <citation type="submission" date="2025-09" db="UniProtKB">
        <authorList>
            <consortium name="Ensembl"/>
        </authorList>
    </citation>
    <scope>IDENTIFICATION</scope>
</reference>
<evidence type="ECO:0000313" key="18">
    <source>
        <dbReference type="Ensembl" id="ENSMMOP00000008040.1"/>
    </source>
</evidence>
<dbReference type="STRING" id="94237.ENSMMOP00000008040"/>
<evidence type="ECO:0000256" key="7">
    <source>
        <dbReference type="ARBA" id="ARBA00022949"/>
    </source>
</evidence>